<protein>
    <recommendedName>
        <fullName evidence="10 11">SAGA-associated factor 11</fullName>
    </recommendedName>
</protein>
<comment type="similarity">
    <text evidence="10 11">Belongs to the SGF11 family.</text>
</comment>
<keyword evidence="9 10" id="KW-0539">Nucleus</keyword>
<comment type="domain">
    <text evidence="10">The C-terminal SGF11-type zinc-finger domain together with the C-terminal catalytic domain of UBP8 forms the 'catalytic lobe' of the SAGA deubiquitination module.</text>
</comment>
<feature type="zinc finger region" description="SGF11-type" evidence="10">
    <location>
        <begin position="99"/>
        <end position="120"/>
    </location>
</feature>
<evidence type="ECO:0000256" key="2">
    <source>
        <dbReference type="ARBA" id="ARBA00022723"/>
    </source>
</evidence>
<dbReference type="OrthoDB" id="21557at2759"/>
<dbReference type="Gene3D" id="3.30.160.60">
    <property type="entry name" value="Classic Zinc Finger"/>
    <property type="match status" value="1"/>
</dbReference>
<keyword evidence="3 10" id="KW-0863">Zinc-finger</keyword>
<feature type="region of interest" description="Disordered" evidence="12">
    <location>
        <begin position="49"/>
        <end position="88"/>
    </location>
</feature>
<proteinExistence type="inferred from homology"/>
<evidence type="ECO:0000256" key="10">
    <source>
        <dbReference type="HAMAP-Rule" id="MF_03047"/>
    </source>
</evidence>
<evidence type="ECO:0000256" key="4">
    <source>
        <dbReference type="ARBA" id="ARBA00022833"/>
    </source>
</evidence>
<evidence type="ECO:0000256" key="9">
    <source>
        <dbReference type="ARBA" id="ARBA00023242"/>
    </source>
</evidence>
<comment type="subcellular location">
    <subcellularLocation>
        <location evidence="1 10 11">Nucleus</location>
    </subcellularLocation>
</comment>
<sequence length="126" mass="14120">MLFCFILTKICFFFFSKADSIFNDLINNIIKQHTLTSLTNIKDHSSLLNSSNSNTNSNTNGTIASNGGNGTTSDENNEIENSTIQDKSKLKQLETSRYFRCLNCGRNIAGGRFASHISKCLERKRK</sequence>
<keyword evidence="5 10" id="KW-0156">Chromatin regulator</keyword>
<keyword evidence="13" id="KW-0732">Signal</keyword>
<reference evidence="14 15" key="1">
    <citation type="journal article" date="2009" name="Nature">
        <title>Evolution of pathogenicity and sexual reproduction in eight Candida genomes.</title>
        <authorList>
            <person name="Butler G."/>
            <person name="Rasmussen M.D."/>
            <person name="Lin M.F."/>
            <person name="Santos M.A."/>
            <person name="Sakthikumar S."/>
            <person name="Munro C.A."/>
            <person name="Rheinbay E."/>
            <person name="Grabherr M."/>
            <person name="Forche A."/>
            <person name="Reedy J.L."/>
            <person name="Agrafioti I."/>
            <person name="Arnaud M.B."/>
            <person name="Bates S."/>
            <person name="Brown A.J."/>
            <person name="Brunke S."/>
            <person name="Costanzo M.C."/>
            <person name="Fitzpatrick D.A."/>
            <person name="de Groot P.W."/>
            <person name="Harris D."/>
            <person name="Hoyer L.L."/>
            <person name="Hube B."/>
            <person name="Klis F.M."/>
            <person name="Kodira C."/>
            <person name="Lennard N."/>
            <person name="Logue M.E."/>
            <person name="Martin R."/>
            <person name="Neiman A.M."/>
            <person name="Nikolaou E."/>
            <person name="Quail M.A."/>
            <person name="Quinn J."/>
            <person name="Santos M.C."/>
            <person name="Schmitzberger F.F."/>
            <person name="Sherlock G."/>
            <person name="Shah P."/>
            <person name="Silverstein K.A."/>
            <person name="Skrzypek M.S."/>
            <person name="Soll D."/>
            <person name="Staggs R."/>
            <person name="Stansfield I."/>
            <person name="Stumpf M.P."/>
            <person name="Sudbery P.E."/>
            <person name="Srikantha T."/>
            <person name="Zeng Q."/>
            <person name="Berman J."/>
            <person name="Berriman M."/>
            <person name="Heitman J."/>
            <person name="Gow N.A."/>
            <person name="Lorenz M.C."/>
            <person name="Birren B.W."/>
            <person name="Kellis M."/>
            <person name="Cuomo C.A."/>
        </authorList>
    </citation>
    <scope>NUCLEOTIDE SEQUENCE [LARGE SCALE GENOMIC DNA]</scope>
    <source>
        <strain evidence="14 15">WO-1</strain>
    </source>
</reference>
<evidence type="ECO:0000256" key="11">
    <source>
        <dbReference type="RuleBase" id="RU261113"/>
    </source>
</evidence>
<evidence type="ECO:0000313" key="15">
    <source>
        <dbReference type="Proteomes" id="UP000001429"/>
    </source>
</evidence>
<evidence type="ECO:0000256" key="7">
    <source>
        <dbReference type="ARBA" id="ARBA00023159"/>
    </source>
</evidence>
<keyword evidence="7 10" id="KW-0010">Activator</keyword>
<dbReference type="InterPro" id="IPR013246">
    <property type="entry name" value="SAGA_su_Sgf11"/>
</dbReference>
<comment type="function">
    <text evidence="10 11">Functions as component of the transcription regulatory histone acetylation (HAT) complex SAGA. At the promoters, SAGA is required for recruitment of the basal transcription machinery. It influences RNA polymerase II transcriptional activity through different activities such as TBP interaction and promoter selectivity, interaction with transcription activators, and chromatin modification through histone acetylation and deubiquitination. SAGA acetylates nucleosomal histone H3 to some extent (to form H3K9ac, H3K14ac, H3K18ac and H3K23ac). SAGA interacts with DNA via upstream activating sequences (UASs). Involved in transcriptional regulation of a subset of SAGA-regulated genes. Within the SAGA complex, participates in a subcomplex, that specifically deubiquitinates histones H2B.</text>
</comment>
<gene>
    <name evidence="10" type="primary">SGF11</name>
    <name evidence="14" type="ORF">CAWG_02889</name>
</gene>
<keyword evidence="8 10" id="KW-0804">Transcription</keyword>
<feature type="signal peptide" evidence="13">
    <location>
        <begin position="1"/>
        <end position="18"/>
    </location>
</feature>
<evidence type="ECO:0000256" key="3">
    <source>
        <dbReference type="ARBA" id="ARBA00022771"/>
    </source>
</evidence>
<dbReference type="GO" id="GO:0008270">
    <property type="term" value="F:zinc ion binding"/>
    <property type="evidence" value="ECO:0007669"/>
    <property type="project" value="UniProtKB-UniRule"/>
</dbReference>
<dbReference type="AlphaFoldDB" id="C4YNV6"/>
<dbReference type="GO" id="GO:0006325">
    <property type="term" value="P:chromatin organization"/>
    <property type="evidence" value="ECO:0007669"/>
    <property type="project" value="UniProtKB-KW"/>
</dbReference>
<dbReference type="GO" id="GO:0003713">
    <property type="term" value="F:transcription coactivator activity"/>
    <property type="evidence" value="ECO:0007669"/>
    <property type="project" value="UniProtKB-UniRule"/>
</dbReference>
<keyword evidence="15" id="KW-1185">Reference proteome</keyword>
<evidence type="ECO:0000256" key="6">
    <source>
        <dbReference type="ARBA" id="ARBA00023015"/>
    </source>
</evidence>
<name>C4YNV6_CANAW</name>
<accession>C4YNV6</accession>
<dbReference type="GO" id="GO:0071819">
    <property type="term" value="C:DUBm complex"/>
    <property type="evidence" value="ECO:0007669"/>
    <property type="project" value="UniProtKB-UniRule"/>
</dbReference>
<dbReference type="PaxDb" id="5476-C4YNV6"/>
<dbReference type="SMR" id="C4YNV6"/>
<keyword evidence="2 10" id="KW-0479">Metal-binding</keyword>
<evidence type="ECO:0000256" key="8">
    <source>
        <dbReference type="ARBA" id="ARBA00023163"/>
    </source>
</evidence>
<evidence type="ECO:0000256" key="12">
    <source>
        <dbReference type="SAM" id="MobiDB-lite"/>
    </source>
</evidence>
<keyword evidence="6 10" id="KW-0805">Transcription regulation</keyword>
<dbReference type="HOGENOM" id="CLU_130538_0_0_1"/>
<feature type="compositionally biased region" description="Low complexity" evidence="12">
    <location>
        <begin position="49"/>
        <end position="66"/>
    </location>
</feature>
<dbReference type="Proteomes" id="UP000001429">
    <property type="component" value="Chromosome 3"/>
</dbReference>
<dbReference type="VEuPathDB" id="FungiDB:CAWG_02889"/>
<dbReference type="Pfam" id="PF08209">
    <property type="entry name" value="Sgf11"/>
    <property type="match status" value="1"/>
</dbReference>
<keyword evidence="4 10" id="KW-0862">Zinc</keyword>
<dbReference type="GO" id="GO:0000124">
    <property type="term" value="C:SAGA complex"/>
    <property type="evidence" value="ECO:0007669"/>
    <property type="project" value="UniProtKB-UniRule"/>
</dbReference>
<evidence type="ECO:0000256" key="1">
    <source>
        <dbReference type="ARBA" id="ARBA00004123"/>
    </source>
</evidence>
<feature type="chain" id="PRO_5002944358" description="SAGA-associated factor 11" evidence="13">
    <location>
        <begin position="19"/>
        <end position="126"/>
    </location>
</feature>
<comment type="domain">
    <text evidence="10">The long N-terminal helix forms part of the 'assembly lobe' of the SAGA deubiquitination module.</text>
</comment>
<dbReference type="HAMAP" id="MF_03047">
    <property type="entry name" value="Sgf11"/>
    <property type="match status" value="1"/>
</dbReference>
<evidence type="ECO:0000256" key="13">
    <source>
        <dbReference type="SAM" id="SignalP"/>
    </source>
</evidence>
<evidence type="ECO:0000256" key="5">
    <source>
        <dbReference type="ARBA" id="ARBA00022853"/>
    </source>
</evidence>
<dbReference type="EMBL" id="CM000310">
    <property type="protein sequence ID" value="EEQ44615.1"/>
    <property type="molecule type" value="Genomic_DNA"/>
</dbReference>
<dbReference type="OMA" id="RYFSCEN"/>
<organism evidence="14 15">
    <name type="scientific">Candida albicans (strain WO-1)</name>
    <name type="common">Yeast</name>
    <dbReference type="NCBI Taxonomy" id="294748"/>
    <lineage>
        <taxon>Eukaryota</taxon>
        <taxon>Fungi</taxon>
        <taxon>Dikarya</taxon>
        <taxon>Ascomycota</taxon>
        <taxon>Saccharomycotina</taxon>
        <taxon>Pichiomycetes</taxon>
        <taxon>Debaryomycetaceae</taxon>
        <taxon>Candida/Lodderomyces clade</taxon>
        <taxon>Candida</taxon>
    </lineage>
</organism>
<comment type="subunit">
    <text evidence="10 11">Component of the 1.8 MDa SAGA transcription coactivator-HAT complex. SAGA is built of 5 distinct domains with specialized functions. Within the SAGA complex, SUS1, SGF11, SGF73 and UBP8 form an additional subcomplex of SAGA called the DUB module (deubiquitination module). Interacts directly with SGF73, SUS1 and UBP8.</text>
</comment>
<evidence type="ECO:0000313" key="14">
    <source>
        <dbReference type="EMBL" id="EEQ44615.1"/>
    </source>
</evidence>